<organism evidence="3 4">
    <name type="scientific">Candidatus Tanganyikabacteria bacterium</name>
    <dbReference type="NCBI Taxonomy" id="2961651"/>
    <lineage>
        <taxon>Bacteria</taxon>
        <taxon>Bacillati</taxon>
        <taxon>Candidatus Sericytochromatia</taxon>
        <taxon>Candidatus Tanganyikabacteria</taxon>
    </lineage>
</organism>
<dbReference type="Pfam" id="PF05833">
    <property type="entry name" value="NFACT_N"/>
    <property type="match status" value="2"/>
</dbReference>
<proteinExistence type="predicted"/>
<dbReference type="InterPro" id="IPR051608">
    <property type="entry name" value="RQC_Subunit_NEMF"/>
</dbReference>
<dbReference type="Proteomes" id="UP000703893">
    <property type="component" value="Unassembled WGS sequence"/>
</dbReference>
<dbReference type="GO" id="GO:0043023">
    <property type="term" value="F:ribosomal large subunit binding"/>
    <property type="evidence" value="ECO:0007669"/>
    <property type="project" value="TreeGrafter"/>
</dbReference>
<dbReference type="GO" id="GO:0000049">
    <property type="term" value="F:tRNA binding"/>
    <property type="evidence" value="ECO:0007669"/>
    <property type="project" value="TreeGrafter"/>
</dbReference>
<evidence type="ECO:0000313" key="4">
    <source>
        <dbReference type="Proteomes" id="UP000703893"/>
    </source>
</evidence>
<gene>
    <name evidence="3" type="ORF">FJZ00_02050</name>
</gene>
<dbReference type="GO" id="GO:0072344">
    <property type="term" value="P:rescue of stalled ribosome"/>
    <property type="evidence" value="ECO:0007669"/>
    <property type="project" value="TreeGrafter"/>
</dbReference>
<name>A0A937X332_9BACT</name>
<feature type="compositionally biased region" description="Acidic residues" evidence="1">
    <location>
        <begin position="253"/>
        <end position="269"/>
    </location>
</feature>
<dbReference type="InterPro" id="IPR008532">
    <property type="entry name" value="NFACT_RNA-bd"/>
</dbReference>
<feature type="region of interest" description="Disordered" evidence="1">
    <location>
        <begin position="221"/>
        <end position="269"/>
    </location>
</feature>
<evidence type="ECO:0000256" key="1">
    <source>
        <dbReference type="SAM" id="MobiDB-lite"/>
    </source>
</evidence>
<comment type="caution">
    <text evidence="3">The sequence shown here is derived from an EMBL/GenBank/DDBJ whole genome shotgun (WGS) entry which is preliminary data.</text>
</comment>
<reference evidence="3 4" key="1">
    <citation type="submission" date="2019-03" db="EMBL/GenBank/DDBJ databases">
        <title>Lake Tanganyika Metagenome-Assembled Genomes (MAGs).</title>
        <authorList>
            <person name="Tran P."/>
        </authorList>
    </citation>
    <scope>NUCLEOTIDE SEQUENCE [LARGE SCALE GENOMIC DNA]</scope>
    <source>
        <strain evidence="3">K_DeepCast_65m_m2_236</strain>
    </source>
</reference>
<dbReference type="PANTHER" id="PTHR15239:SF6">
    <property type="entry name" value="RIBOSOME QUALITY CONTROL COMPLEX SUBUNIT NEMF"/>
    <property type="match status" value="1"/>
</dbReference>
<evidence type="ECO:0000313" key="3">
    <source>
        <dbReference type="EMBL" id="MBM3273907.1"/>
    </source>
</evidence>
<dbReference type="Gene3D" id="2.30.310.10">
    <property type="entry name" value="ibrinogen binding protein from staphylococcus aureus domain"/>
    <property type="match status" value="1"/>
</dbReference>
<dbReference type="Pfam" id="PF05670">
    <property type="entry name" value="NFACT-R_1"/>
    <property type="match status" value="1"/>
</dbReference>
<feature type="non-terminal residue" evidence="3">
    <location>
        <position position="580"/>
    </location>
</feature>
<dbReference type="EMBL" id="VGJX01000074">
    <property type="protein sequence ID" value="MBM3273907.1"/>
    <property type="molecule type" value="Genomic_DNA"/>
</dbReference>
<feature type="domain" description="NFACT RNA-binding" evidence="2">
    <location>
        <begin position="494"/>
        <end position="577"/>
    </location>
</feature>
<accession>A0A937X332</accession>
<dbReference type="GO" id="GO:1990112">
    <property type="term" value="C:RQC complex"/>
    <property type="evidence" value="ECO:0007669"/>
    <property type="project" value="TreeGrafter"/>
</dbReference>
<dbReference type="AlphaFoldDB" id="A0A937X332"/>
<protein>
    <submittedName>
        <fullName evidence="3">NFACT family protein</fullName>
    </submittedName>
</protein>
<sequence length="580" mass="63375">MAGVSTQIFDSIAVRAVACELATALSGTRLEKVHRTDRLEFLLVFRGGGRKQLLVSARGPFSRVHLTSRSVPAGGRSGPFGTLLRKHFEGARLVRVSQPGLERAIGFMFDARDDLGDPVVRTLIAELTGSHSNLVLLDGDAVSGTILAALRPVTDQMSRVRQILPGMPYDPPPVDARRQDPEIGDVRVALARGGSAEKALLAHFHSLSRVAVAQIVAEAGTDSDSSGAVPAGDPLRSSRPLLGPEGPSHADADTDTDANTDADTDADTDTDTRRLVRAWEHAFRCLREGRFFPRLVVGQPWDYALIPPLGTAEPQRASVSELLDAYYGEKWEAREAEALRLELERTIAGEIRRHEARIDLAAETLASAESADRHRRWGDLLLTYAHEIAPGADSVILVEPETGEALSISLDPARSPTDNAQRHYKAYRKALSARQVQERIRDAAQADLVWWQERSAELESAPDKVALDALARVIVDDSGQPSARPGAEAGPERYRSADGFEILVGRNNKQNDYITTRLARPEDWWFHAQKVPGSHVIVRAPGNGSLPEKTAQQAALLAAWYSKARSDTRVPVAFTRRKYV</sequence>
<evidence type="ECO:0000259" key="2">
    <source>
        <dbReference type="Pfam" id="PF05670"/>
    </source>
</evidence>
<dbReference type="PANTHER" id="PTHR15239">
    <property type="entry name" value="NUCLEAR EXPORT MEDIATOR FACTOR NEMF"/>
    <property type="match status" value="1"/>
</dbReference>